<proteinExistence type="predicted"/>
<protein>
    <submittedName>
        <fullName evidence="1">Uncharacterized protein</fullName>
    </submittedName>
</protein>
<reference evidence="1 2" key="1">
    <citation type="submission" date="2019-09" db="EMBL/GenBank/DDBJ databases">
        <authorList>
            <person name="Depoorter E."/>
        </authorList>
    </citation>
    <scope>NUCLEOTIDE SEQUENCE [LARGE SCALE GENOMIC DNA]</scope>
    <source>
        <strain evidence="1">R-15945</strain>
    </source>
</reference>
<gene>
    <name evidence="1" type="ORF">BLA15945_01021</name>
</gene>
<dbReference type="Proteomes" id="UP000494174">
    <property type="component" value="Unassembled WGS sequence"/>
</dbReference>
<dbReference type="RefSeq" id="WP_174967570.1">
    <property type="nucleotide sequence ID" value="NZ_CABVPU010000003.1"/>
</dbReference>
<dbReference type="EMBL" id="CABVPU010000003">
    <property type="protein sequence ID" value="VWB24410.1"/>
    <property type="molecule type" value="Genomic_DNA"/>
</dbReference>
<dbReference type="AlphaFoldDB" id="A0A6P2I449"/>
<evidence type="ECO:0000313" key="1">
    <source>
        <dbReference type="EMBL" id="VWB24410.1"/>
    </source>
</evidence>
<evidence type="ECO:0000313" key="2">
    <source>
        <dbReference type="Proteomes" id="UP000494174"/>
    </source>
</evidence>
<sequence>MTDKTLEQFDQAMRGIYDAARKLKPPYHATYFLRMVGEHGGKETANRLLATNKPSEGFTELFLRGRENLRLSVEYLVLQKPWRDLFTEEQLAVARKRLIEVECPLPAGERG</sequence>
<organism evidence="1 2">
    <name type="scientific">Burkholderia lata (strain ATCC 17760 / DSM 23089 / LMG 22485 / NCIMB 9086 / R18194 / 383)</name>
    <dbReference type="NCBI Taxonomy" id="482957"/>
    <lineage>
        <taxon>Bacteria</taxon>
        <taxon>Pseudomonadati</taxon>
        <taxon>Pseudomonadota</taxon>
        <taxon>Betaproteobacteria</taxon>
        <taxon>Burkholderiales</taxon>
        <taxon>Burkholderiaceae</taxon>
        <taxon>Burkholderia</taxon>
        <taxon>Burkholderia cepacia complex</taxon>
    </lineage>
</organism>
<accession>A0A6P2I449</accession>
<name>A0A6P2I449_BURL3</name>